<organism evidence="2 3">
    <name type="scientific">Desulfosarcina widdelii</name>
    <dbReference type="NCBI Taxonomy" id="947919"/>
    <lineage>
        <taxon>Bacteria</taxon>
        <taxon>Pseudomonadati</taxon>
        <taxon>Thermodesulfobacteriota</taxon>
        <taxon>Desulfobacteria</taxon>
        <taxon>Desulfobacterales</taxon>
        <taxon>Desulfosarcinaceae</taxon>
        <taxon>Desulfosarcina</taxon>
    </lineage>
</organism>
<proteinExistence type="predicted"/>
<keyword evidence="3" id="KW-1185">Reference proteome</keyword>
<evidence type="ECO:0000313" key="3">
    <source>
        <dbReference type="Proteomes" id="UP000427769"/>
    </source>
</evidence>
<dbReference type="KEGG" id="dwd:DSCW_41900"/>
<dbReference type="AlphaFoldDB" id="A0A5K7ZAD9"/>
<feature type="coiled-coil region" evidence="1">
    <location>
        <begin position="63"/>
        <end position="90"/>
    </location>
</feature>
<dbReference type="EMBL" id="AP021875">
    <property type="protein sequence ID" value="BBO76773.1"/>
    <property type="molecule type" value="Genomic_DNA"/>
</dbReference>
<reference evidence="2 3" key="1">
    <citation type="submission" date="2019-11" db="EMBL/GenBank/DDBJ databases">
        <title>Comparative genomics of hydrocarbon-degrading Desulfosarcina strains.</title>
        <authorList>
            <person name="Watanabe M."/>
            <person name="Kojima H."/>
            <person name="Fukui M."/>
        </authorList>
    </citation>
    <scope>NUCLEOTIDE SEQUENCE [LARGE SCALE GENOMIC DNA]</scope>
    <source>
        <strain evidence="2 3">PP31</strain>
    </source>
</reference>
<keyword evidence="1" id="KW-0175">Coiled coil</keyword>
<evidence type="ECO:0008006" key="4">
    <source>
        <dbReference type="Google" id="ProtNLM"/>
    </source>
</evidence>
<evidence type="ECO:0000256" key="1">
    <source>
        <dbReference type="SAM" id="Coils"/>
    </source>
</evidence>
<protein>
    <recommendedName>
        <fullName evidence="4">Zinc/iron-chelating domain-containing protein</fullName>
    </recommendedName>
</protein>
<dbReference type="Proteomes" id="UP000427769">
    <property type="component" value="Chromosome"/>
</dbReference>
<name>A0A5K7ZAD9_9BACT</name>
<dbReference type="OrthoDB" id="9810361at2"/>
<dbReference type="RefSeq" id="WP_155305581.1">
    <property type="nucleotide sequence ID" value="NZ_AP021875.1"/>
</dbReference>
<dbReference type="Pfam" id="PF03692">
    <property type="entry name" value="CxxCxxCC"/>
    <property type="match status" value="1"/>
</dbReference>
<evidence type="ECO:0000313" key="2">
    <source>
        <dbReference type="EMBL" id="BBO76773.1"/>
    </source>
</evidence>
<dbReference type="InterPro" id="IPR005358">
    <property type="entry name" value="Puta_zinc/iron-chelating_dom"/>
</dbReference>
<sequence>MIAELEPIFKKYEAFVKQIDEVFEKVRSDHPECVKCELECADCCHAIFDLTLVEALYINQKFIDTLEDKKTNLLEKANRVDRKLHQLKRKAFKAVENGEKSEEQVLLEMAAERSRCPLLNKENCCDLYAFRPVTCRLYGIPTAIGGHGHTCGLSGFKEGTSYPTVNLDAVNAKLSALSQEIVTALNSTHVKMGDILMPVSMAILTIFDEKYLGVPSAQKEPKEEQK</sequence>
<gene>
    <name evidence="2" type="ORF">DSCW_41900</name>
</gene>
<accession>A0A5K7ZAD9</accession>